<keyword evidence="1 2" id="KW-0597">Phosphoprotein</keyword>
<dbReference type="PANTHER" id="PTHR44591:SF3">
    <property type="entry name" value="RESPONSE REGULATORY DOMAIN-CONTAINING PROTEIN"/>
    <property type="match status" value="1"/>
</dbReference>
<dbReference type="InterPro" id="IPR011006">
    <property type="entry name" value="CheY-like_superfamily"/>
</dbReference>
<sequence length="125" mass="13609">MSKQGHTILVVDDAPANIRLITSYLKNQYRVLAATSGESALQIIKKQNTDLVLLDINMPGMNGFETCERIKSTPESQSLPVILISSSVDEDSVKKSSTVGASYCLQKPLVGEDLLTNIENLLSNK</sequence>
<organism evidence="4 5">
    <name type="scientific">Vibrio ishigakensis</name>
    <dbReference type="NCBI Taxonomy" id="1481914"/>
    <lineage>
        <taxon>Bacteria</taxon>
        <taxon>Pseudomonadati</taxon>
        <taxon>Pseudomonadota</taxon>
        <taxon>Gammaproteobacteria</taxon>
        <taxon>Vibrionales</taxon>
        <taxon>Vibrionaceae</taxon>
        <taxon>Vibrio</taxon>
    </lineage>
</organism>
<proteinExistence type="predicted"/>
<dbReference type="GO" id="GO:0000160">
    <property type="term" value="P:phosphorelay signal transduction system"/>
    <property type="evidence" value="ECO:0007669"/>
    <property type="project" value="InterPro"/>
</dbReference>
<reference evidence="4 5" key="1">
    <citation type="submission" date="2015-01" db="EMBL/GenBank/DDBJ databases">
        <title>Vibrio sp. C94 JCM 19241 whole genome shotgun sequence.</title>
        <authorList>
            <person name="Sawabe T."/>
            <person name="Meirelles P."/>
            <person name="Feng G."/>
            <person name="Sayaka M."/>
            <person name="Hattori M."/>
            <person name="Ohkuma M."/>
        </authorList>
    </citation>
    <scope>NUCLEOTIDE SEQUENCE [LARGE SCALE GENOMIC DNA]</scope>
    <source>
        <strain evidence="5">JCM 19241</strain>
    </source>
</reference>
<evidence type="ECO:0000256" key="2">
    <source>
        <dbReference type="PROSITE-ProRule" id="PRU00169"/>
    </source>
</evidence>
<evidence type="ECO:0000313" key="4">
    <source>
        <dbReference type="EMBL" id="GAM75798.1"/>
    </source>
</evidence>
<dbReference type="EMBL" id="BBSC01000004">
    <property type="protein sequence ID" value="GAM75798.1"/>
    <property type="molecule type" value="Genomic_DNA"/>
</dbReference>
<dbReference type="Proteomes" id="UP000031666">
    <property type="component" value="Unassembled WGS sequence"/>
</dbReference>
<evidence type="ECO:0000256" key="1">
    <source>
        <dbReference type="ARBA" id="ARBA00022553"/>
    </source>
</evidence>
<dbReference type="PROSITE" id="PS50110">
    <property type="entry name" value="RESPONSE_REGULATORY"/>
    <property type="match status" value="1"/>
</dbReference>
<dbReference type="PANTHER" id="PTHR44591">
    <property type="entry name" value="STRESS RESPONSE REGULATOR PROTEIN 1"/>
    <property type="match status" value="1"/>
</dbReference>
<dbReference type="Gene3D" id="3.40.50.2300">
    <property type="match status" value="1"/>
</dbReference>
<dbReference type="Pfam" id="PF00072">
    <property type="entry name" value="Response_reg"/>
    <property type="match status" value="1"/>
</dbReference>
<dbReference type="AlphaFoldDB" id="A0A0B8QL37"/>
<comment type="caution">
    <text evidence="4">The sequence shown here is derived from an EMBL/GenBank/DDBJ whole genome shotgun (WGS) entry which is preliminary data.</text>
</comment>
<reference evidence="4 5" key="2">
    <citation type="submission" date="2015-01" db="EMBL/GenBank/DDBJ databases">
        <authorList>
            <consortium name="NBRP consortium"/>
            <person name="Sawabe T."/>
            <person name="Meirelles P."/>
            <person name="Feng G."/>
            <person name="Sayaka M."/>
            <person name="Hattori M."/>
            <person name="Ohkuma M."/>
        </authorList>
    </citation>
    <scope>NUCLEOTIDE SEQUENCE [LARGE SCALE GENOMIC DNA]</scope>
    <source>
        <strain evidence="5">JCM 19241</strain>
    </source>
</reference>
<gene>
    <name evidence="4" type="ORF">JCM19241_3710</name>
</gene>
<dbReference type="InterPro" id="IPR050595">
    <property type="entry name" value="Bact_response_regulator"/>
</dbReference>
<evidence type="ECO:0000259" key="3">
    <source>
        <dbReference type="PROSITE" id="PS50110"/>
    </source>
</evidence>
<name>A0A0B8QL37_9VIBR</name>
<dbReference type="InterPro" id="IPR001789">
    <property type="entry name" value="Sig_transdc_resp-reg_receiver"/>
</dbReference>
<feature type="modified residue" description="4-aspartylphosphate" evidence="2">
    <location>
        <position position="55"/>
    </location>
</feature>
<feature type="domain" description="Response regulatory" evidence="3">
    <location>
        <begin position="7"/>
        <end position="122"/>
    </location>
</feature>
<dbReference type="SMART" id="SM00448">
    <property type="entry name" value="REC"/>
    <property type="match status" value="1"/>
</dbReference>
<protein>
    <submittedName>
        <fullName evidence="4">Response regulator receiver</fullName>
    </submittedName>
</protein>
<accession>A0A0B8QL37</accession>
<dbReference type="STRING" id="1481914.JCM19241_3710"/>
<dbReference type="SUPFAM" id="SSF52172">
    <property type="entry name" value="CheY-like"/>
    <property type="match status" value="1"/>
</dbReference>
<evidence type="ECO:0000313" key="5">
    <source>
        <dbReference type="Proteomes" id="UP000031666"/>
    </source>
</evidence>